<dbReference type="Proteomes" id="UP000790377">
    <property type="component" value="Unassembled WGS sequence"/>
</dbReference>
<name>A0ACB8ADU0_9AGAM</name>
<evidence type="ECO:0000313" key="2">
    <source>
        <dbReference type="Proteomes" id="UP000790377"/>
    </source>
</evidence>
<gene>
    <name evidence="1" type="ORF">BJ138DRAFT_1113195</name>
</gene>
<evidence type="ECO:0000313" key="1">
    <source>
        <dbReference type="EMBL" id="KAH7911480.1"/>
    </source>
</evidence>
<reference evidence="1" key="1">
    <citation type="journal article" date="2021" name="New Phytol.">
        <title>Evolutionary innovations through gain and loss of genes in the ectomycorrhizal Boletales.</title>
        <authorList>
            <person name="Wu G."/>
            <person name="Miyauchi S."/>
            <person name="Morin E."/>
            <person name="Kuo A."/>
            <person name="Drula E."/>
            <person name="Varga T."/>
            <person name="Kohler A."/>
            <person name="Feng B."/>
            <person name="Cao Y."/>
            <person name="Lipzen A."/>
            <person name="Daum C."/>
            <person name="Hundley H."/>
            <person name="Pangilinan J."/>
            <person name="Johnson J."/>
            <person name="Barry K."/>
            <person name="LaButti K."/>
            <person name="Ng V."/>
            <person name="Ahrendt S."/>
            <person name="Min B."/>
            <person name="Choi I.G."/>
            <person name="Park H."/>
            <person name="Plett J.M."/>
            <person name="Magnuson J."/>
            <person name="Spatafora J.W."/>
            <person name="Nagy L.G."/>
            <person name="Henrissat B."/>
            <person name="Grigoriev I.V."/>
            <person name="Yang Z.L."/>
            <person name="Xu J."/>
            <person name="Martin F.M."/>
        </authorList>
    </citation>
    <scope>NUCLEOTIDE SEQUENCE</scope>
    <source>
        <strain evidence="1">ATCC 28755</strain>
    </source>
</reference>
<sequence length="180" mass="19456">MFSILFLALSFVGQCIAQDNGMDMSMDGPMNLAMGNMLNYLHFTPGDNLWFLGWVPKSAGSMVGACIGIFLLALVERWIAACRAMMELHWSREASAVASAKLTGTPNLPIPASISKRMTPPFIPAYDVARGIMFAAQALLGYLFMLTAMTFSLGFISALVVGLGVGEMLFGRYSSSAHLR</sequence>
<comment type="caution">
    <text evidence="1">The sequence shown here is derived from an EMBL/GenBank/DDBJ whole genome shotgun (WGS) entry which is preliminary data.</text>
</comment>
<keyword evidence="2" id="KW-1185">Reference proteome</keyword>
<protein>
    <submittedName>
        <fullName evidence="1">CTR copper uptake transporter</fullName>
    </submittedName>
</protein>
<proteinExistence type="predicted"/>
<dbReference type="EMBL" id="MU267677">
    <property type="protein sequence ID" value="KAH7911480.1"/>
    <property type="molecule type" value="Genomic_DNA"/>
</dbReference>
<accession>A0ACB8ADU0</accession>
<organism evidence="1 2">
    <name type="scientific">Hygrophoropsis aurantiaca</name>
    <dbReference type="NCBI Taxonomy" id="72124"/>
    <lineage>
        <taxon>Eukaryota</taxon>
        <taxon>Fungi</taxon>
        <taxon>Dikarya</taxon>
        <taxon>Basidiomycota</taxon>
        <taxon>Agaricomycotina</taxon>
        <taxon>Agaricomycetes</taxon>
        <taxon>Agaricomycetidae</taxon>
        <taxon>Boletales</taxon>
        <taxon>Coniophorineae</taxon>
        <taxon>Hygrophoropsidaceae</taxon>
        <taxon>Hygrophoropsis</taxon>
    </lineage>
</organism>